<dbReference type="InterPro" id="IPR057326">
    <property type="entry name" value="KR_dom"/>
</dbReference>
<dbReference type="Gene3D" id="3.40.47.10">
    <property type="match status" value="1"/>
</dbReference>
<dbReference type="SUPFAM" id="SSF52151">
    <property type="entry name" value="FabD/lysophospholipase-like"/>
    <property type="match status" value="2"/>
</dbReference>
<dbReference type="Pfam" id="PF00109">
    <property type="entry name" value="ketoacyl-synt"/>
    <property type="match status" value="1"/>
</dbReference>
<keyword evidence="11" id="KW-1185">Reference proteome</keyword>
<feature type="domain" description="Ketosynthase family 3 (KS3)" evidence="8">
    <location>
        <begin position="414"/>
        <end position="836"/>
    </location>
</feature>
<dbReference type="PROSITE" id="PS52004">
    <property type="entry name" value="KS3_2"/>
    <property type="match status" value="1"/>
</dbReference>
<keyword evidence="1" id="KW-0596">Phosphopantetheine</keyword>
<dbReference type="SMART" id="SM00827">
    <property type="entry name" value="PKS_AT"/>
    <property type="match status" value="2"/>
</dbReference>
<dbReference type="InterPro" id="IPR036736">
    <property type="entry name" value="ACP-like_sf"/>
</dbReference>
<dbReference type="InterPro" id="IPR050091">
    <property type="entry name" value="PKS_NRPS_Biosynth_Enz"/>
</dbReference>
<dbReference type="Pfam" id="PF16197">
    <property type="entry name" value="KAsynt_C_assoc"/>
    <property type="match status" value="1"/>
</dbReference>
<reference evidence="11" key="1">
    <citation type="journal article" date="2019" name="Int. J. Syst. Evol. Microbiol.">
        <title>The Global Catalogue of Microorganisms (GCM) 10K type strain sequencing project: providing services to taxonomists for standard genome sequencing and annotation.</title>
        <authorList>
            <consortium name="The Broad Institute Genomics Platform"/>
            <consortium name="The Broad Institute Genome Sequencing Center for Infectious Disease"/>
            <person name="Wu L."/>
            <person name="Ma J."/>
        </authorList>
    </citation>
    <scope>NUCLEOTIDE SEQUENCE [LARGE SCALE GENOMIC DNA]</scope>
    <source>
        <strain evidence="11">CGMCC 4.7645</strain>
    </source>
</reference>
<dbReference type="Proteomes" id="UP001597417">
    <property type="component" value="Unassembled WGS sequence"/>
</dbReference>
<dbReference type="InterPro" id="IPR014031">
    <property type="entry name" value="Ketoacyl_synth_C"/>
</dbReference>
<dbReference type="InterPro" id="IPR036291">
    <property type="entry name" value="NAD(P)-bd_dom_sf"/>
</dbReference>
<keyword evidence="3" id="KW-0808">Transferase</keyword>
<evidence type="ECO:0000259" key="8">
    <source>
        <dbReference type="PROSITE" id="PS52004"/>
    </source>
</evidence>
<dbReference type="PROSITE" id="PS00606">
    <property type="entry name" value="KS3_1"/>
    <property type="match status" value="1"/>
</dbReference>
<evidence type="ECO:0000313" key="10">
    <source>
        <dbReference type="EMBL" id="MFD2420915.1"/>
    </source>
</evidence>
<dbReference type="SUPFAM" id="SSF53901">
    <property type="entry name" value="Thiolase-like"/>
    <property type="match status" value="1"/>
</dbReference>
<feature type="domain" description="Carrier" evidence="7">
    <location>
        <begin position="1980"/>
        <end position="2055"/>
    </location>
</feature>
<dbReference type="Pfam" id="PF14765">
    <property type="entry name" value="PS-DH"/>
    <property type="match status" value="1"/>
</dbReference>
<dbReference type="SMART" id="SM00823">
    <property type="entry name" value="PKS_PP"/>
    <property type="match status" value="2"/>
</dbReference>
<dbReference type="SMART" id="SM00826">
    <property type="entry name" value="PKS_DH"/>
    <property type="match status" value="1"/>
</dbReference>
<dbReference type="InterPro" id="IPR001227">
    <property type="entry name" value="Ac_transferase_dom_sf"/>
</dbReference>
<feature type="region of interest" description="C-terminal hotdog fold" evidence="5">
    <location>
        <begin position="1418"/>
        <end position="1544"/>
    </location>
</feature>
<dbReference type="InterPro" id="IPR032821">
    <property type="entry name" value="PKS_assoc"/>
</dbReference>
<feature type="compositionally biased region" description="Low complexity" evidence="6">
    <location>
        <begin position="1946"/>
        <end position="1956"/>
    </location>
</feature>
<dbReference type="Gene3D" id="3.10.129.110">
    <property type="entry name" value="Polyketide synthase dehydratase"/>
    <property type="match status" value="1"/>
</dbReference>
<keyword evidence="4" id="KW-0012">Acyltransferase</keyword>
<dbReference type="Gene3D" id="3.40.50.720">
    <property type="entry name" value="NAD(P)-binding Rossmann-like Domain"/>
    <property type="match status" value="1"/>
</dbReference>
<evidence type="ECO:0000256" key="6">
    <source>
        <dbReference type="SAM" id="MobiDB-lite"/>
    </source>
</evidence>
<dbReference type="EMBL" id="JBHUKR010000021">
    <property type="protein sequence ID" value="MFD2420915.1"/>
    <property type="molecule type" value="Genomic_DNA"/>
</dbReference>
<dbReference type="SUPFAM" id="SSF47336">
    <property type="entry name" value="ACP-like"/>
    <property type="match status" value="2"/>
</dbReference>
<dbReference type="Gene3D" id="1.10.1200.10">
    <property type="entry name" value="ACP-like"/>
    <property type="match status" value="2"/>
</dbReference>
<dbReference type="Pfam" id="PF00550">
    <property type="entry name" value="PP-binding"/>
    <property type="match status" value="2"/>
</dbReference>
<dbReference type="PANTHER" id="PTHR43775:SF51">
    <property type="entry name" value="INACTIVE PHENOLPHTHIOCEROL SYNTHESIS POLYKETIDE SYNTHASE TYPE I PKS1-RELATED"/>
    <property type="match status" value="1"/>
</dbReference>
<name>A0ABW5G0V6_9PSEU</name>
<evidence type="ECO:0000256" key="3">
    <source>
        <dbReference type="ARBA" id="ARBA00022679"/>
    </source>
</evidence>
<keyword evidence="2" id="KW-0597">Phosphoprotein</keyword>
<dbReference type="InterPro" id="IPR020807">
    <property type="entry name" value="PKS_DH"/>
</dbReference>
<accession>A0ABW5G0V6</accession>
<dbReference type="PROSITE" id="PS50075">
    <property type="entry name" value="CARRIER"/>
    <property type="match status" value="2"/>
</dbReference>
<evidence type="ECO:0000256" key="4">
    <source>
        <dbReference type="ARBA" id="ARBA00023315"/>
    </source>
</evidence>
<dbReference type="Pfam" id="PF00698">
    <property type="entry name" value="Acyl_transf_1"/>
    <property type="match status" value="2"/>
</dbReference>
<dbReference type="InterPro" id="IPR042104">
    <property type="entry name" value="PKS_dehydratase_sf"/>
</dbReference>
<gene>
    <name evidence="10" type="ORF">ACFSXZ_31755</name>
</gene>
<dbReference type="PROSITE" id="PS00012">
    <property type="entry name" value="PHOSPHOPANTETHEINE"/>
    <property type="match status" value="2"/>
</dbReference>
<evidence type="ECO:0000259" key="9">
    <source>
        <dbReference type="PROSITE" id="PS52019"/>
    </source>
</evidence>
<evidence type="ECO:0000259" key="7">
    <source>
        <dbReference type="PROSITE" id="PS50075"/>
    </source>
</evidence>
<dbReference type="InterPro" id="IPR049900">
    <property type="entry name" value="PKS_mFAS_DH"/>
</dbReference>
<dbReference type="InterPro" id="IPR016036">
    <property type="entry name" value="Malonyl_transacylase_ACP-bd"/>
</dbReference>
<dbReference type="InterPro" id="IPR055123">
    <property type="entry name" value="SpnB-like_Rossmann"/>
</dbReference>
<dbReference type="RefSeq" id="WP_378269218.1">
    <property type="nucleotide sequence ID" value="NZ_JBHUKR010000021.1"/>
</dbReference>
<organism evidence="10 11">
    <name type="scientific">Amycolatopsis pigmentata</name>
    <dbReference type="NCBI Taxonomy" id="450801"/>
    <lineage>
        <taxon>Bacteria</taxon>
        <taxon>Bacillati</taxon>
        <taxon>Actinomycetota</taxon>
        <taxon>Actinomycetes</taxon>
        <taxon>Pseudonocardiales</taxon>
        <taxon>Pseudonocardiaceae</taxon>
        <taxon>Amycolatopsis</taxon>
    </lineage>
</organism>
<feature type="domain" description="Carrier" evidence="7">
    <location>
        <begin position="316"/>
        <end position="394"/>
    </location>
</feature>
<dbReference type="Gene3D" id="3.30.70.250">
    <property type="entry name" value="Malonyl-CoA ACP transacylase, ACP-binding"/>
    <property type="match status" value="1"/>
</dbReference>
<dbReference type="PROSITE" id="PS52019">
    <property type="entry name" value="PKS_MFAS_DH"/>
    <property type="match status" value="1"/>
</dbReference>
<dbReference type="Pfam" id="PF21089">
    <property type="entry name" value="PKS_DH_N"/>
    <property type="match status" value="1"/>
</dbReference>
<dbReference type="InterPro" id="IPR016035">
    <property type="entry name" value="Acyl_Trfase/lysoPLipase"/>
</dbReference>
<dbReference type="SUPFAM" id="SSF55048">
    <property type="entry name" value="Probable ACP-binding domain of malonyl-CoA ACP transacylase"/>
    <property type="match status" value="2"/>
</dbReference>
<evidence type="ECO:0000313" key="11">
    <source>
        <dbReference type="Proteomes" id="UP001597417"/>
    </source>
</evidence>
<dbReference type="InterPro" id="IPR016039">
    <property type="entry name" value="Thiolase-like"/>
</dbReference>
<dbReference type="SMART" id="SM00822">
    <property type="entry name" value="PKS_KR"/>
    <property type="match status" value="1"/>
</dbReference>
<dbReference type="InterPro" id="IPR049552">
    <property type="entry name" value="PKS_DH_N"/>
</dbReference>
<dbReference type="Pfam" id="PF22953">
    <property type="entry name" value="SpnB_Rossmann"/>
    <property type="match status" value="1"/>
</dbReference>
<dbReference type="CDD" id="cd08956">
    <property type="entry name" value="KR_3_FAS_SDR_x"/>
    <property type="match status" value="1"/>
</dbReference>
<comment type="caution">
    <text evidence="10">The sequence shown here is derived from an EMBL/GenBank/DDBJ whole genome shotgun (WGS) entry which is preliminary data.</text>
</comment>
<feature type="region of interest" description="N-terminal hotdog fold" evidence="5">
    <location>
        <begin position="1290"/>
        <end position="1408"/>
    </location>
</feature>
<dbReference type="InterPro" id="IPR009081">
    <property type="entry name" value="PP-bd_ACP"/>
</dbReference>
<dbReference type="InterPro" id="IPR013968">
    <property type="entry name" value="PKS_KR"/>
</dbReference>
<dbReference type="Pfam" id="PF08659">
    <property type="entry name" value="KR"/>
    <property type="match status" value="1"/>
</dbReference>
<feature type="domain" description="PKS/mFAS DH" evidence="9">
    <location>
        <begin position="1290"/>
        <end position="1544"/>
    </location>
</feature>
<dbReference type="SUPFAM" id="SSF51735">
    <property type="entry name" value="NAD(P)-binding Rossmann-fold domains"/>
    <property type="match status" value="2"/>
</dbReference>
<comment type="caution">
    <text evidence="5">Lacks conserved residue(s) required for the propagation of feature annotation.</text>
</comment>
<sequence>MRVGFVFPGQGSQWSGMARDLSRSAPVFSASMDECAEALTPFIDWPLLEVTRDPAVTLERADVVQPALFAVMVSLARLWISHGVHPTAVTGHSLGEVAAAVVADALSLEDGARVVALWSQAQRRLAGRGKMVSVRAPADTVRASLERWGDSLAVAALNGPSSVIVSGDADAAEELVTTLTERGIHARPVTIELAAHSPHIDEILPRLREALAPIRPRAPRLPFYSAHLGARLPGDVPLDADYWCANLRHTVWFEQATRAMLADGHHVLIEVSPHPVLTAAIQETVESTAIPATVHDSLRRDRPDRFQRSLAEVRASDRPSLVALVCREVAAALGHADPSAVRATRSFGELGFDSVTAIEVRNRVAAATGLDLPATLTFDHPTPARVAEFLHTRLTGGAKVTGNIAKAATPVPAADPVVIVGMGCRFPGGARGPARLWELVATGADVVSRFPENRGWDTESAYAPQGEPGRYYQREAGFVDDADSFDAGFFGISPREAVVMDPQQRVLLETCWEALEDAGIDPTSVEDGRVGVFTGVMTMEYGPRLDSGSDYGGYVFTGNTGSVASGRVSYALGLRGPSVTVDTACSSSLVALHLATRALRAGDCEIALAGGVTILPTLGMFIEFSRYGGLAPDGRCKAFSSGADGFGLAEGAGVLVVERLSRARRHGHRVLAVVRGSAINSDGASNGLTAPNGPAQEEVIRQALADAGLTPADVDAVEAHGTGTRLGDPIEAQAILATYGRDRRRPLLLGSMKSNIGHAQAAAGVAGVIKMVQSMRHGLLPRTLHVDRPTPHVDWSGGEVELLTRPVPWPVTGHPRRAAVSSFGISGTNAHVILEDFARDEVPDGTEPRAVPWVVSAPDEAALRRRAVQLSEYLAEREDLDPADVGFTLAAGRTAFEVRAAVAGDTREKLLDGLRETTTGKRFHTPPTTARLAVLFGGQGTQRQGMGQDLCAAFPAYAKAFDEVCAAFDGHLDQPLRKVVFAEAGHQLLDRTAYTQPALFAVEVALYRLFETWGVVPDYLLGHSLGELTAAHVAGVFSLSDACTLVATRARLMQSARADGMMASLEVREEELAGLIDDRVSIAAINAPVSVVVSGDAGAVLDLTAYWRSRGRRTKRLRVSHAFHSSHMDSALEEFRKVADGLDYAPPRLPIVSDVTGEVATTEQLTSPAYWTDHLRHGVRFADGVRTLDAHGVTAYLELSPSPALTPNVSATVDSAMAIPAMRAETEGPETVMAAVASLFTAGFTPDWKAVLPGARLCDLPTYPFQRRRFWLAPQPRADVGGAGLETAEHPLLGAVVELPGEGFVFTTRVSQSTHPWLAGTVLSSGSAFIELALRAGHRAGCAELAELALGPPLVLPESGGLDLRVRVSASDDEGRRQVSVHARPAGTGLDEPWTRHATGVLTPSPIRAGTALDAWPPAEAEQSTVDDRMAGLGVRSLWRTDHDVYAEISPAGQLDLLGFGLHPVLLDAAIALVTQEPKSADEVVLPSSFTGVRPHATGATTIRVRVAETGRGRFALLIADGSGQPVASVAEMTTRKVPVRTLHSGHAPLFRLVWEPVPLPLDTDLDDTERPGFVLLRCGARDRDGDIPGKTRAESHRVLSEVQRWLADERSATTRLVVVTTHAVAVTDDEDVDVTAAGLWGLIRSAQAEHPGRLVLVDTSAENGTVPAAALAHGESQFALRHGRMFVPKLVRHRAEALAPTRFAADGTVLVTGATGALGKLLARHLVVTRGVRHLLLVSRSGQSAPGAAELAAELTTHGARVRFAACDVADRQALEAVLAGLPDRHPLIAVVHAAGVLDDGVFTSLTPDRLDTVLGPKALAAWHLHELTRGMDLSAFVVFSSVAGVLGHPGQANYAAANAFLDGLATHLRRHGRAATSLAWGMWEQAGMAGDLSTTDLSRLDATGVRAMPPGEALSLFDIALDTGLGCLVPARLRTTPDDVTPSLLRRPAPALPRLRPEGRSGTPADRFAAETPARQRELMVELVRGEVAAVLAHNAPGDVEPEKAFSDLGFDSLTVIELRNRLTRTTRLSLPATLVLDHPTPLALAAHLHDEMVRHKRISSSRSGPAGPAG</sequence>
<dbReference type="InterPro" id="IPR014030">
    <property type="entry name" value="Ketoacyl_synth_N"/>
</dbReference>
<dbReference type="Pfam" id="PF02801">
    <property type="entry name" value="Ketoacyl-synt_C"/>
    <property type="match status" value="1"/>
</dbReference>
<dbReference type="PANTHER" id="PTHR43775">
    <property type="entry name" value="FATTY ACID SYNTHASE"/>
    <property type="match status" value="1"/>
</dbReference>
<dbReference type="SMART" id="SM00825">
    <property type="entry name" value="PKS_KS"/>
    <property type="match status" value="1"/>
</dbReference>
<evidence type="ECO:0000256" key="5">
    <source>
        <dbReference type="PROSITE-ProRule" id="PRU01363"/>
    </source>
</evidence>
<protein>
    <submittedName>
        <fullName evidence="10">SDR family NAD(P)-dependent oxidoreductase</fullName>
    </submittedName>
</protein>
<evidence type="ECO:0000256" key="1">
    <source>
        <dbReference type="ARBA" id="ARBA00022450"/>
    </source>
</evidence>
<dbReference type="InterPro" id="IPR006162">
    <property type="entry name" value="Ppantetheine_attach_site"/>
</dbReference>
<feature type="region of interest" description="Disordered" evidence="6">
    <location>
        <begin position="1941"/>
        <end position="1970"/>
    </location>
</feature>
<dbReference type="SMART" id="SM01294">
    <property type="entry name" value="PKS_PP_betabranch"/>
    <property type="match status" value="2"/>
</dbReference>
<dbReference type="InterPro" id="IPR020841">
    <property type="entry name" value="PKS_Beta-ketoAc_synthase_dom"/>
</dbReference>
<dbReference type="Gene3D" id="3.30.70.3290">
    <property type="match status" value="1"/>
</dbReference>
<dbReference type="InterPro" id="IPR020806">
    <property type="entry name" value="PKS_PP-bd"/>
</dbReference>
<dbReference type="InterPro" id="IPR014043">
    <property type="entry name" value="Acyl_transferase_dom"/>
</dbReference>
<proteinExistence type="predicted"/>
<dbReference type="CDD" id="cd00833">
    <property type="entry name" value="PKS"/>
    <property type="match status" value="1"/>
</dbReference>
<dbReference type="Gene3D" id="3.40.366.10">
    <property type="entry name" value="Malonyl-Coenzyme A Acyl Carrier Protein, domain 2"/>
    <property type="match status" value="2"/>
</dbReference>
<dbReference type="InterPro" id="IPR049551">
    <property type="entry name" value="PKS_DH_C"/>
</dbReference>
<evidence type="ECO:0000256" key="2">
    <source>
        <dbReference type="ARBA" id="ARBA00022553"/>
    </source>
</evidence>
<dbReference type="InterPro" id="IPR018201">
    <property type="entry name" value="Ketoacyl_synth_AS"/>
</dbReference>